<dbReference type="SUPFAM" id="SSF52540">
    <property type="entry name" value="P-loop containing nucleoside triphosphate hydrolases"/>
    <property type="match status" value="1"/>
</dbReference>
<accession>A0A8J2YE00</accession>
<dbReference type="PROSITE" id="PS01331">
    <property type="entry name" value="THYMIDYLATE_KINASE"/>
    <property type="match status" value="1"/>
</dbReference>
<protein>
    <recommendedName>
        <fullName evidence="3 11">Thymidylate kinase</fullName>
        <ecNumber evidence="2 11">2.7.4.9</ecNumber>
    </recommendedName>
    <alternativeName>
        <fullName evidence="11">dTMP kinase</fullName>
    </alternativeName>
</protein>
<feature type="binding site" evidence="11">
    <location>
        <begin position="10"/>
        <end position="17"/>
    </location>
    <ligand>
        <name>ATP</name>
        <dbReference type="ChEBI" id="CHEBI:30616"/>
    </ligand>
</feature>
<evidence type="ECO:0000256" key="6">
    <source>
        <dbReference type="ARBA" id="ARBA00022741"/>
    </source>
</evidence>
<dbReference type="AlphaFoldDB" id="A0A8J2YE00"/>
<dbReference type="GO" id="GO:0006233">
    <property type="term" value="P:dTDP biosynthetic process"/>
    <property type="evidence" value="ECO:0007669"/>
    <property type="project" value="InterPro"/>
</dbReference>
<evidence type="ECO:0000256" key="7">
    <source>
        <dbReference type="ARBA" id="ARBA00022777"/>
    </source>
</evidence>
<sequence length="215" mass="24178">MKGLFITLEGPEGSGKSTQASRIEKYVISLGIPCVRTREPGGTSIGNRIRGILLDPEAEEMKQRTEMLLYAASRAQLVEEVIRPALAAGKVVLCDRFVDSSLVYQGYGPQWDMDEVLSVNRIATGGLVPDRTYLLDLSVEESAERLVKRGKGVDRIEQKGEAFHRRVREGFLELARVHPQRYCVIDAAQPVDQVFEELRKDLDSYLKKRRASQRS</sequence>
<evidence type="ECO:0000256" key="2">
    <source>
        <dbReference type="ARBA" id="ARBA00012980"/>
    </source>
</evidence>
<dbReference type="GO" id="GO:0005524">
    <property type="term" value="F:ATP binding"/>
    <property type="evidence" value="ECO:0007669"/>
    <property type="project" value="UniProtKB-UniRule"/>
</dbReference>
<evidence type="ECO:0000313" key="14">
    <source>
        <dbReference type="Proteomes" id="UP000625210"/>
    </source>
</evidence>
<keyword evidence="7 11" id="KW-0418">Kinase</keyword>
<evidence type="ECO:0000256" key="4">
    <source>
        <dbReference type="ARBA" id="ARBA00022679"/>
    </source>
</evidence>
<comment type="function">
    <text evidence="10 11">Phosphorylation of dTMP to form dTDP in both de novo and salvage pathways of dTTP synthesis.</text>
</comment>
<dbReference type="RefSeq" id="WP_188648236.1">
    <property type="nucleotide sequence ID" value="NZ_BMHQ01000008.1"/>
</dbReference>
<dbReference type="GO" id="GO:0005829">
    <property type="term" value="C:cytosol"/>
    <property type="evidence" value="ECO:0007669"/>
    <property type="project" value="TreeGrafter"/>
</dbReference>
<dbReference type="FunFam" id="3.40.50.300:FF:000225">
    <property type="entry name" value="Thymidylate kinase"/>
    <property type="match status" value="1"/>
</dbReference>
<dbReference type="PANTHER" id="PTHR10344">
    <property type="entry name" value="THYMIDYLATE KINASE"/>
    <property type="match status" value="1"/>
</dbReference>
<dbReference type="PANTHER" id="PTHR10344:SF4">
    <property type="entry name" value="UMP-CMP KINASE 2, MITOCHONDRIAL"/>
    <property type="match status" value="1"/>
</dbReference>
<dbReference type="Proteomes" id="UP000625210">
    <property type="component" value="Unassembled WGS sequence"/>
</dbReference>
<evidence type="ECO:0000256" key="8">
    <source>
        <dbReference type="ARBA" id="ARBA00022840"/>
    </source>
</evidence>
<evidence type="ECO:0000256" key="10">
    <source>
        <dbReference type="ARBA" id="ARBA00057735"/>
    </source>
</evidence>
<dbReference type="GO" id="GO:0006235">
    <property type="term" value="P:dTTP biosynthetic process"/>
    <property type="evidence" value="ECO:0007669"/>
    <property type="project" value="UniProtKB-UniRule"/>
</dbReference>
<keyword evidence="6 11" id="KW-0547">Nucleotide-binding</keyword>
<dbReference type="NCBIfam" id="TIGR00041">
    <property type="entry name" value="DTMP_kinase"/>
    <property type="match status" value="1"/>
</dbReference>
<keyword evidence="5 11" id="KW-0545">Nucleotide biosynthesis</keyword>
<evidence type="ECO:0000256" key="1">
    <source>
        <dbReference type="ARBA" id="ARBA00009776"/>
    </source>
</evidence>
<evidence type="ECO:0000256" key="11">
    <source>
        <dbReference type="HAMAP-Rule" id="MF_00165"/>
    </source>
</evidence>
<gene>
    <name evidence="11 13" type="primary">tmk</name>
    <name evidence="13" type="ORF">GCM10011571_25210</name>
</gene>
<comment type="caution">
    <text evidence="13">The sequence shown here is derived from an EMBL/GenBank/DDBJ whole genome shotgun (WGS) entry which is preliminary data.</text>
</comment>
<keyword evidence="4 11" id="KW-0808">Transferase</keyword>
<dbReference type="CDD" id="cd01672">
    <property type="entry name" value="TMPK"/>
    <property type="match status" value="1"/>
</dbReference>
<organism evidence="13 14">
    <name type="scientific">Marinithermofilum abyssi</name>
    <dbReference type="NCBI Taxonomy" id="1571185"/>
    <lineage>
        <taxon>Bacteria</taxon>
        <taxon>Bacillati</taxon>
        <taxon>Bacillota</taxon>
        <taxon>Bacilli</taxon>
        <taxon>Bacillales</taxon>
        <taxon>Thermoactinomycetaceae</taxon>
        <taxon>Marinithermofilum</taxon>
    </lineage>
</organism>
<reference evidence="13" key="2">
    <citation type="submission" date="2020-09" db="EMBL/GenBank/DDBJ databases">
        <authorList>
            <person name="Sun Q."/>
            <person name="Zhou Y."/>
        </authorList>
    </citation>
    <scope>NUCLEOTIDE SEQUENCE</scope>
    <source>
        <strain evidence="13">CGMCC 1.15179</strain>
    </source>
</reference>
<comment type="catalytic activity">
    <reaction evidence="9 11">
        <text>dTMP + ATP = dTDP + ADP</text>
        <dbReference type="Rhea" id="RHEA:13517"/>
        <dbReference type="ChEBI" id="CHEBI:30616"/>
        <dbReference type="ChEBI" id="CHEBI:58369"/>
        <dbReference type="ChEBI" id="CHEBI:63528"/>
        <dbReference type="ChEBI" id="CHEBI:456216"/>
        <dbReference type="EC" id="2.7.4.9"/>
    </reaction>
</comment>
<name>A0A8J2YE00_9BACL</name>
<keyword evidence="14" id="KW-1185">Reference proteome</keyword>
<dbReference type="InterPro" id="IPR018094">
    <property type="entry name" value="Thymidylate_kinase"/>
</dbReference>
<comment type="similarity">
    <text evidence="1 11">Belongs to the thymidylate kinase family.</text>
</comment>
<evidence type="ECO:0000256" key="9">
    <source>
        <dbReference type="ARBA" id="ARBA00048743"/>
    </source>
</evidence>
<evidence type="ECO:0000259" key="12">
    <source>
        <dbReference type="Pfam" id="PF02223"/>
    </source>
</evidence>
<evidence type="ECO:0000256" key="3">
    <source>
        <dbReference type="ARBA" id="ARBA00017144"/>
    </source>
</evidence>
<reference evidence="13" key="1">
    <citation type="journal article" date="2014" name="Int. J. Syst. Evol. Microbiol.">
        <title>Complete genome sequence of Corynebacterium casei LMG S-19264T (=DSM 44701T), isolated from a smear-ripened cheese.</title>
        <authorList>
            <consortium name="US DOE Joint Genome Institute (JGI-PGF)"/>
            <person name="Walter F."/>
            <person name="Albersmeier A."/>
            <person name="Kalinowski J."/>
            <person name="Ruckert C."/>
        </authorList>
    </citation>
    <scope>NUCLEOTIDE SEQUENCE</scope>
    <source>
        <strain evidence="13">CGMCC 1.15179</strain>
    </source>
</reference>
<dbReference type="GO" id="GO:0004798">
    <property type="term" value="F:dTMP kinase activity"/>
    <property type="evidence" value="ECO:0007669"/>
    <property type="project" value="UniProtKB-UniRule"/>
</dbReference>
<dbReference type="EMBL" id="BMHQ01000008">
    <property type="protein sequence ID" value="GGE22067.1"/>
    <property type="molecule type" value="Genomic_DNA"/>
</dbReference>
<dbReference type="InterPro" id="IPR027417">
    <property type="entry name" value="P-loop_NTPase"/>
</dbReference>
<dbReference type="Gene3D" id="3.40.50.300">
    <property type="entry name" value="P-loop containing nucleotide triphosphate hydrolases"/>
    <property type="match status" value="1"/>
</dbReference>
<proteinExistence type="inferred from homology"/>
<feature type="domain" description="Thymidylate kinase-like" evidence="12">
    <location>
        <begin position="8"/>
        <end position="197"/>
    </location>
</feature>
<evidence type="ECO:0000256" key="5">
    <source>
        <dbReference type="ARBA" id="ARBA00022727"/>
    </source>
</evidence>
<evidence type="ECO:0000313" key="13">
    <source>
        <dbReference type="EMBL" id="GGE22067.1"/>
    </source>
</evidence>
<dbReference type="GO" id="GO:0006227">
    <property type="term" value="P:dUDP biosynthetic process"/>
    <property type="evidence" value="ECO:0007669"/>
    <property type="project" value="TreeGrafter"/>
</dbReference>
<dbReference type="InterPro" id="IPR018095">
    <property type="entry name" value="Thymidylate_kin_CS"/>
</dbReference>
<dbReference type="InterPro" id="IPR039430">
    <property type="entry name" value="Thymidylate_kin-like_dom"/>
</dbReference>
<keyword evidence="8 11" id="KW-0067">ATP-binding</keyword>
<dbReference type="EC" id="2.7.4.9" evidence="2 11"/>
<dbReference type="Pfam" id="PF02223">
    <property type="entry name" value="Thymidylate_kin"/>
    <property type="match status" value="1"/>
</dbReference>
<dbReference type="HAMAP" id="MF_00165">
    <property type="entry name" value="Thymidylate_kinase"/>
    <property type="match status" value="1"/>
</dbReference>